<name>A0A453CNQ5_AEGTS</name>
<keyword evidence="2" id="KW-1185">Reference proteome</keyword>
<dbReference type="AlphaFoldDB" id="A0A453CNQ5"/>
<dbReference type="EnsemblPlants" id="AET2Gv20908300.9">
    <property type="protein sequence ID" value="AET2Gv20908300.9"/>
    <property type="gene ID" value="AET2Gv20908300"/>
</dbReference>
<protein>
    <submittedName>
        <fullName evidence="1">Uncharacterized protein</fullName>
    </submittedName>
</protein>
<dbReference type="Gramene" id="AET2Gv20908300.9">
    <property type="protein sequence ID" value="AET2Gv20908300.9"/>
    <property type="gene ID" value="AET2Gv20908300"/>
</dbReference>
<reference evidence="1" key="5">
    <citation type="journal article" date="2021" name="G3 (Bethesda)">
        <title>Aegilops tauschii genome assembly Aet v5.0 features greater sequence contiguity and improved annotation.</title>
        <authorList>
            <person name="Wang L."/>
            <person name="Zhu T."/>
            <person name="Rodriguez J.C."/>
            <person name="Deal K.R."/>
            <person name="Dubcovsky J."/>
            <person name="McGuire P.E."/>
            <person name="Lux T."/>
            <person name="Spannagl M."/>
            <person name="Mayer K.F.X."/>
            <person name="Baldrich P."/>
            <person name="Meyers B.C."/>
            <person name="Huo N."/>
            <person name="Gu Y.Q."/>
            <person name="Zhou H."/>
            <person name="Devos K.M."/>
            <person name="Bennetzen J.L."/>
            <person name="Unver T."/>
            <person name="Budak H."/>
            <person name="Gulick P.J."/>
            <person name="Galiba G."/>
            <person name="Kalapos B."/>
            <person name="Nelson D.R."/>
            <person name="Li P."/>
            <person name="You F.M."/>
            <person name="Luo M.C."/>
            <person name="Dvorak J."/>
        </authorList>
    </citation>
    <scope>NUCLEOTIDE SEQUENCE [LARGE SCALE GENOMIC DNA]</scope>
    <source>
        <strain evidence="1">cv. AL8/78</strain>
    </source>
</reference>
<accession>A0A453CNQ5</accession>
<evidence type="ECO:0000313" key="2">
    <source>
        <dbReference type="Proteomes" id="UP000015105"/>
    </source>
</evidence>
<proteinExistence type="predicted"/>
<organism evidence="1 2">
    <name type="scientific">Aegilops tauschii subsp. strangulata</name>
    <name type="common">Goatgrass</name>
    <dbReference type="NCBI Taxonomy" id="200361"/>
    <lineage>
        <taxon>Eukaryota</taxon>
        <taxon>Viridiplantae</taxon>
        <taxon>Streptophyta</taxon>
        <taxon>Embryophyta</taxon>
        <taxon>Tracheophyta</taxon>
        <taxon>Spermatophyta</taxon>
        <taxon>Magnoliopsida</taxon>
        <taxon>Liliopsida</taxon>
        <taxon>Poales</taxon>
        <taxon>Poaceae</taxon>
        <taxon>BOP clade</taxon>
        <taxon>Pooideae</taxon>
        <taxon>Triticodae</taxon>
        <taxon>Triticeae</taxon>
        <taxon>Triticinae</taxon>
        <taxon>Aegilops</taxon>
    </lineage>
</organism>
<reference evidence="2" key="1">
    <citation type="journal article" date="2014" name="Science">
        <title>Ancient hybridizations among the ancestral genomes of bread wheat.</title>
        <authorList>
            <consortium name="International Wheat Genome Sequencing Consortium,"/>
            <person name="Marcussen T."/>
            <person name="Sandve S.R."/>
            <person name="Heier L."/>
            <person name="Spannagl M."/>
            <person name="Pfeifer M."/>
            <person name="Jakobsen K.S."/>
            <person name="Wulff B.B."/>
            <person name="Steuernagel B."/>
            <person name="Mayer K.F."/>
            <person name="Olsen O.A."/>
        </authorList>
    </citation>
    <scope>NUCLEOTIDE SEQUENCE [LARGE SCALE GENOMIC DNA]</scope>
    <source>
        <strain evidence="2">cv. AL8/78</strain>
    </source>
</reference>
<evidence type="ECO:0000313" key="1">
    <source>
        <dbReference type="EnsemblPlants" id="AET2Gv20908300.9"/>
    </source>
</evidence>
<reference evidence="1" key="4">
    <citation type="submission" date="2019-03" db="UniProtKB">
        <authorList>
            <consortium name="EnsemblPlants"/>
        </authorList>
    </citation>
    <scope>IDENTIFICATION</scope>
</reference>
<sequence length="56" mass="6509">MFFVILVEKSAAKFLNLHRCNRAKRFQLAWTKLATIYTRNEAIAPLICLFLPPCLL</sequence>
<dbReference type="Proteomes" id="UP000015105">
    <property type="component" value="Chromosome 2D"/>
</dbReference>
<reference evidence="2" key="2">
    <citation type="journal article" date="2017" name="Nat. Plants">
        <title>The Aegilops tauschii genome reveals multiple impacts of transposons.</title>
        <authorList>
            <person name="Zhao G."/>
            <person name="Zou C."/>
            <person name="Li K."/>
            <person name="Wang K."/>
            <person name="Li T."/>
            <person name="Gao L."/>
            <person name="Zhang X."/>
            <person name="Wang H."/>
            <person name="Yang Z."/>
            <person name="Liu X."/>
            <person name="Jiang W."/>
            <person name="Mao L."/>
            <person name="Kong X."/>
            <person name="Jiao Y."/>
            <person name="Jia J."/>
        </authorList>
    </citation>
    <scope>NUCLEOTIDE SEQUENCE [LARGE SCALE GENOMIC DNA]</scope>
    <source>
        <strain evidence="2">cv. AL8/78</strain>
    </source>
</reference>
<reference evidence="1" key="3">
    <citation type="journal article" date="2017" name="Nature">
        <title>Genome sequence of the progenitor of the wheat D genome Aegilops tauschii.</title>
        <authorList>
            <person name="Luo M.C."/>
            <person name="Gu Y.Q."/>
            <person name="Puiu D."/>
            <person name="Wang H."/>
            <person name="Twardziok S.O."/>
            <person name="Deal K.R."/>
            <person name="Huo N."/>
            <person name="Zhu T."/>
            <person name="Wang L."/>
            <person name="Wang Y."/>
            <person name="McGuire P.E."/>
            <person name="Liu S."/>
            <person name="Long H."/>
            <person name="Ramasamy R.K."/>
            <person name="Rodriguez J.C."/>
            <person name="Van S.L."/>
            <person name="Yuan L."/>
            <person name="Wang Z."/>
            <person name="Xia Z."/>
            <person name="Xiao L."/>
            <person name="Anderson O.D."/>
            <person name="Ouyang S."/>
            <person name="Liang Y."/>
            <person name="Zimin A.V."/>
            <person name="Pertea G."/>
            <person name="Qi P."/>
            <person name="Bennetzen J.L."/>
            <person name="Dai X."/>
            <person name="Dawson M.W."/>
            <person name="Muller H.G."/>
            <person name="Kugler K."/>
            <person name="Rivarola-Duarte L."/>
            <person name="Spannagl M."/>
            <person name="Mayer K.F.X."/>
            <person name="Lu F.H."/>
            <person name="Bevan M.W."/>
            <person name="Leroy P."/>
            <person name="Li P."/>
            <person name="You F.M."/>
            <person name="Sun Q."/>
            <person name="Liu Z."/>
            <person name="Lyons E."/>
            <person name="Wicker T."/>
            <person name="Salzberg S.L."/>
            <person name="Devos K.M."/>
            <person name="Dvorak J."/>
        </authorList>
    </citation>
    <scope>NUCLEOTIDE SEQUENCE [LARGE SCALE GENOMIC DNA]</scope>
    <source>
        <strain evidence="1">cv. AL8/78</strain>
    </source>
</reference>